<gene>
    <name evidence="9" type="ORF">SAMN04488518_104177</name>
</gene>
<dbReference type="EMBL" id="FOSK01000004">
    <property type="protein sequence ID" value="SFK34287.1"/>
    <property type="molecule type" value="Genomic_DNA"/>
</dbReference>
<name>A0A1I3YQQ3_9HYPH</name>
<accession>A0A1I3YQQ3</accession>
<keyword evidence="4 7" id="KW-0812">Transmembrane</keyword>
<comment type="caution">
    <text evidence="9">The sequence shown here is derived from an EMBL/GenBank/DDBJ whole genome shotgun (WGS) entry which is preliminary data.</text>
</comment>
<feature type="transmembrane region" description="Helical" evidence="8">
    <location>
        <begin position="12"/>
        <end position="32"/>
    </location>
</feature>
<keyword evidence="6 8" id="KW-0472">Membrane</keyword>
<protein>
    <submittedName>
        <fullName evidence="9">Biopolymer transport protein ExbD</fullName>
    </submittedName>
</protein>
<evidence type="ECO:0000313" key="10">
    <source>
        <dbReference type="Proteomes" id="UP000199598"/>
    </source>
</evidence>
<evidence type="ECO:0000256" key="2">
    <source>
        <dbReference type="ARBA" id="ARBA00005811"/>
    </source>
</evidence>
<dbReference type="InterPro" id="IPR003400">
    <property type="entry name" value="ExbD"/>
</dbReference>
<organism evidence="9 10">
    <name type="scientific">Pseudovibrio ascidiaceicola</name>
    <dbReference type="NCBI Taxonomy" id="285279"/>
    <lineage>
        <taxon>Bacteria</taxon>
        <taxon>Pseudomonadati</taxon>
        <taxon>Pseudomonadota</taxon>
        <taxon>Alphaproteobacteria</taxon>
        <taxon>Hyphomicrobiales</taxon>
        <taxon>Stappiaceae</taxon>
        <taxon>Pseudovibrio</taxon>
    </lineage>
</organism>
<comment type="similarity">
    <text evidence="2 7">Belongs to the ExbD/TolR family.</text>
</comment>
<keyword evidence="3" id="KW-1003">Cell membrane</keyword>
<keyword evidence="5 8" id="KW-1133">Transmembrane helix</keyword>
<evidence type="ECO:0000256" key="5">
    <source>
        <dbReference type="ARBA" id="ARBA00022989"/>
    </source>
</evidence>
<evidence type="ECO:0000256" key="6">
    <source>
        <dbReference type="ARBA" id="ARBA00023136"/>
    </source>
</evidence>
<keyword evidence="7" id="KW-0653">Protein transport</keyword>
<evidence type="ECO:0000313" key="9">
    <source>
        <dbReference type="EMBL" id="SFK34287.1"/>
    </source>
</evidence>
<dbReference type="Pfam" id="PF02472">
    <property type="entry name" value="ExbD"/>
    <property type="match status" value="1"/>
</dbReference>
<proteinExistence type="inferred from homology"/>
<keyword evidence="10" id="KW-1185">Reference proteome</keyword>
<sequence>MRLKTKPQKRTFENTIPLINIVFLMLIFFLFAGSIDRDDAKNVSPAETQEQSSRELIAGALIIAPDGTITQNEKPVLVEDLMPLEGNKDPLMVVADKALSGQTLARTLAGLKKQGFSDITLVTVRAAQ</sequence>
<evidence type="ECO:0000256" key="1">
    <source>
        <dbReference type="ARBA" id="ARBA00004162"/>
    </source>
</evidence>
<dbReference type="RefSeq" id="WP_093518802.1">
    <property type="nucleotide sequence ID" value="NZ_FOSK01000004.1"/>
</dbReference>
<evidence type="ECO:0000256" key="8">
    <source>
        <dbReference type="SAM" id="Phobius"/>
    </source>
</evidence>
<reference evidence="9 10" key="1">
    <citation type="submission" date="2016-10" db="EMBL/GenBank/DDBJ databases">
        <authorList>
            <person name="Varghese N."/>
            <person name="Submissions S."/>
        </authorList>
    </citation>
    <scope>NUCLEOTIDE SEQUENCE [LARGE SCALE GENOMIC DNA]</scope>
    <source>
        <strain evidence="9 10">DSM 16392</strain>
    </source>
</reference>
<evidence type="ECO:0000256" key="4">
    <source>
        <dbReference type="ARBA" id="ARBA00022692"/>
    </source>
</evidence>
<evidence type="ECO:0000256" key="7">
    <source>
        <dbReference type="RuleBase" id="RU003879"/>
    </source>
</evidence>
<dbReference type="Proteomes" id="UP000199598">
    <property type="component" value="Unassembled WGS sequence"/>
</dbReference>
<evidence type="ECO:0000256" key="3">
    <source>
        <dbReference type="ARBA" id="ARBA00022475"/>
    </source>
</evidence>
<keyword evidence="7" id="KW-0813">Transport</keyword>
<comment type="subcellular location">
    <subcellularLocation>
        <location evidence="1">Cell membrane</location>
        <topology evidence="1">Single-pass membrane protein</topology>
    </subcellularLocation>
    <subcellularLocation>
        <location evidence="7">Cell membrane</location>
        <topology evidence="7">Single-pass type II membrane protein</topology>
    </subcellularLocation>
</comment>